<evidence type="ECO:0000313" key="1">
    <source>
        <dbReference type="EMBL" id="MBB4687545.1"/>
    </source>
</evidence>
<dbReference type="RefSeq" id="WP_184782356.1">
    <property type="nucleotide sequence ID" value="NZ_JACHMG010000001.1"/>
</dbReference>
<keyword evidence="2" id="KW-1185">Reference proteome</keyword>
<gene>
    <name evidence="1" type="ORF">BJY18_005030</name>
</gene>
<protein>
    <submittedName>
        <fullName evidence="1">Uncharacterized protein</fullName>
    </submittedName>
</protein>
<dbReference type="AlphaFoldDB" id="A0A840J1M4"/>
<name>A0A840J1M4_9PSEU</name>
<dbReference type="EMBL" id="JACHMG010000001">
    <property type="protein sequence ID" value="MBB4687545.1"/>
    <property type="molecule type" value="Genomic_DNA"/>
</dbReference>
<comment type="caution">
    <text evidence="1">The sequence shown here is derived from an EMBL/GenBank/DDBJ whole genome shotgun (WGS) entry which is preliminary data.</text>
</comment>
<evidence type="ECO:0000313" key="2">
    <source>
        <dbReference type="Proteomes" id="UP000581769"/>
    </source>
</evidence>
<accession>A0A840J1M4</accession>
<reference evidence="1 2" key="1">
    <citation type="submission" date="2020-08" db="EMBL/GenBank/DDBJ databases">
        <title>Sequencing the genomes of 1000 actinobacteria strains.</title>
        <authorList>
            <person name="Klenk H.-P."/>
        </authorList>
    </citation>
    <scope>NUCLEOTIDE SEQUENCE [LARGE SCALE GENOMIC DNA]</scope>
    <source>
        <strain evidence="1 2">DSM 45859</strain>
    </source>
</reference>
<proteinExistence type="predicted"/>
<sequence>MSSADFAGAGYDVERGLHELIARGYQFVHPTDERGEVQAVVGVRVHDEVIDVVRLNAEDDVEATRLPVGEQNIFAPEAWLWRSQGEAPRVLAEVLALPDDSVPDGRLAAAGDNTPARKLAVAHSAAQGCWVPGRGGRSKWLAAR</sequence>
<organism evidence="1 2">
    <name type="scientific">Amycolatopsis jiangsuensis</name>
    <dbReference type="NCBI Taxonomy" id="1181879"/>
    <lineage>
        <taxon>Bacteria</taxon>
        <taxon>Bacillati</taxon>
        <taxon>Actinomycetota</taxon>
        <taxon>Actinomycetes</taxon>
        <taxon>Pseudonocardiales</taxon>
        <taxon>Pseudonocardiaceae</taxon>
        <taxon>Amycolatopsis</taxon>
    </lineage>
</organism>
<dbReference type="Proteomes" id="UP000581769">
    <property type="component" value="Unassembled WGS sequence"/>
</dbReference>